<comment type="pathway">
    <text evidence="1">Secondary metabolite biosynthesis.</text>
</comment>
<feature type="non-terminal residue" evidence="5">
    <location>
        <position position="283"/>
    </location>
</feature>
<reference evidence="5" key="1">
    <citation type="submission" date="2021-02" db="EMBL/GenBank/DDBJ databases">
        <authorList>
            <person name="Nieuwenhuis M."/>
            <person name="Van De Peppel L.J.J."/>
        </authorList>
    </citation>
    <scope>NUCLEOTIDE SEQUENCE</scope>
    <source>
        <strain evidence="5">D49</strain>
    </source>
</reference>
<keyword evidence="2" id="KW-0808">Transferase</keyword>
<dbReference type="OrthoDB" id="2094832at2759"/>
<gene>
    <name evidence="5" type="ORF">H0H81_011534</name>
</gene>
<evidence type="ECO:0000313" key="5">
    <source>
        <dbReference type="EMBL" id="KAG5650637.1"/>
    </source>
</evidence>
<evidence type="ECO:0000256" key="4">
    <source>
        <dbReference type="ARBA" id="ARBA00038314"/>
    </source>
</evidence>
<dbReference type="InterPro" id="IPR051654">
    <property type="entry name" value="Meroterpenoid_MTases"/>
</dbReference>
<protein>
    <submittedName>
        <fullName evidence="5">Uncharacterized protein</fullName>
    </submittedName>
</protein>
<dbReference type="GO" id="GO:0016740">
    <property type="term" value="F:transferase activity"/>
    <property type="evidence" value="ECO:0007669"/>
    <property type="project" value="UniProtKB-KW"/>
</dbReference>
<evidence type="ECO:0000256" key="1">
    <source>
        <dbReference type="ARBA" id="ARBA00005179"/>
    </source>
</evidence>
<comment type="similarity">
    <text evidence="4">Belongs to the class I-like SAM-binding methyltransferase superfamily.</text>
</comment>
<organism evidence="5 6">
    <name type="scientific">Sphagnurus paluster</name>
    <dbReference type="NCBI Taxonomy" id="117069"/>
    <lineage>
        <taxon>Eukaryota</taxon>
        <taxon>Fungi</taxon>
        <taxon>Dikarya</taxon>
        <taxon>Basidiomycota</taxon>
        <taxon>Agaricomycotina</taxon>
        <taxon>Agaricomycetes</taxon>
        <taxon>Agaricomycetidae</taxon>
        <taxon>Agaricales</taxon>
        <taxon>Tricholomatineae</taxon>
        <taxon>Lyophyllaceae</taxon>
        <taxon>Sphagnurus</taxon>
    </lineage>
</organism>
<dbReference type="Proteomes" id="UP000717328">
    <property type="component" value="Unassembled WGS sequence"/>
</dbReference>
<dbReference type="PANTHER" id="PTHR35897">
    <property type="entry name" value="METHYLTRANSFERASE AUSD"/>
    <property type="match status" value="1"/>
</dbReference>
<name>A0A9P7GPF4_9AGAR</name>
<dbReference type="SUPFAM" id="SSF53335">
    <property type="entry name" value="S-adenosyl-L-methionine-dependent methyltransferases"/>
    <property type="match status" value="1"/>
</dbReference>
<proteinExistence type="inferred from homology"/>
<evidence type="ECO:0000256" key="3">
    <source>
        <dbReference type="ARBA" id="ARBA00022691"/>
    </source>
</evidence>
<evidence type="ECO:0000256" key="2">
    <source>
        <dbReference type="ARBA" id="ARBA00022679"/>
    </source>
</evidence>
<dbReference type="PANTHER" id="PTHR35897:SF1">
    <property type="entry name" value="METHYLTRANSFERASE AUSD"/>
    <property type="match status" value="1"/>
</dbReference>
<keyword evidence="6" id="KW-1185">Reference proteome</keyword>
<keyword evidence="3" id="KW-0949">S-adenosyl-L-methionine</keyword>
<evidence type="ECO:0000313" key="6">
    <source>
        <dbReference type="Proteomes" id="UP000717328"/>
    </source>
</evidence>
<comment type="caution">
    <text evidence="5">The sequence shown here is derived from an EMBL/GenBank/DDBJ whole genome shotgun (WGS) entry which is preliminary data.</text>
</comment>
<dbReference type="InterPro" id="IPR029063">
    <property type="entry name" value="SAM-dependent_MTases_sf"/>
</dbReference>
<reference evidence="5" key="2">
    <citation type="submission" date="2021-10" db="EMBL/GenBank/DDBJ databases">
        <title>Phylogenomics reveals ancestral predisposition of the termite-cultivated fungus Termitomyces towards a domesticated lifestyle.</title>
        <authorList>
            <person name="Auxier B."/>
            <person name="Grum-Grzhimaylo A."/>
            <person name="Cardenas M.E."/>
            <person name="Lodge J.D."/>
            <person name="Laessoe T."/>
            <person name="Pedersen O."/>
            <person name="Smith M.E."/>
            <person name="Kuyper T.W."/>
            <person name="Franco-Molano E.A."/>
            <person name="Baroni T.J."/>
            <person name="Aanen D.K."/>
        </authorList>
    </citation>
    <scope>NUCLEOTIDE SEQUENCE</scope>
    <source>
        <strain evidence="5">D49</strain>
    </source>
</reference>
<sequence>MTSTPQLIASRKAPFSDARYILEGACLAFYQDETGIKNEAELKKHIVSVAAKAYDEYAYPCIPGFSFTQMRIVDMPMYQKVLELGRTRADALFLDLGCGFGNFLRKVVADGWPVENAIASDLNPGLWSYGHELFKSTAASFPAAFIPGDVFDPALIVPRAPFVNTDPGPKSNTPSAAATPVDLRSLTSLTPLQGRLSAVHASFFFHVFSEAEQLTIAQRLASLLAPTPGAVIFGEHASKPEAGLYPHPMFVSGGMFCHSPASWTALWDGQVFEPGTMGIRYYG</sequence>
<dbReference type="Gene3D" id="3.40.50.150">
    <property type="entry name" value="Vaccinia Virus protein VP39"/>
    <property type="match status" value="1"/>
</dbReference>
<dbReference type="AlphaFoldDB" id="A0A9P7GPF4"/>
<accession>A0A9P7GPF4</accession>
<dbReference type="EMBL" id="JABCKI010000397">
    <property type="protein sequence ID" value="KAG5650637.1"/>
    <property type="molecule type" value="Genomic_DNA"/>
</dbReference>